<reference evidence="16 17" key="1">
    <citation type="submission" date="2017-06" db="EMBL/GenBank/DDBJ databases">
        <title>A platform for efficient transgenesis in Macrostomum lignano, a flatworm model organism for stem cell research.</title>
        <authorList>
            <person name="Berezikov E."/>
        </authorList>
    </citation>
    <scope>NUCLEOTIDE SEQUENCE [LARGE SCALE GENOMIC DNA]</scope>
    <source>
        <strain evidence="16">DV1</strain>
        <tissue evidence="16">Whole organism</tissue>
    </source>
</reference>
<evidence type="ECO:0000256" key="1">
    <source>
        <dbReference type="ARBA" id="ARBA00004477"/>
    </source>
</evidence>
<evidence type="ECO:0000256" key="2">
    <source>
        <dbReference type="ARBA" id="ARBA00004922"/>
    </source>
</evidence>
<feature type="transmembrane region" description="Helical" evidence="15">
    <location>
        <begin position="118"/>
        <end position="139"/>
    </location>
</feature>
<dbReference type="STRING" id="282301.A0A267DWR5"/>
<dbReference type="PANTHER" id="PTHR12989:SF10">
    <property type="entry name" value="DOL-P-GLC:GLC(2)MAN(9)GLCNAC(2)-PP-DOL ALPHA-1,2-GLUCOSYLTRANSFERASE-RELATED"/>
    <property type="match status" value="1"/>
</dbReference>
<evidence type="ECO:0000256" key="5">
    <source>
        <dbReference type="ARBA" id="ARBA00018512"/>
    </source>
</evidence>
<evidence type="ECO:0000256" key="9">
    <source>
        <dbReference type="ARBA" id="ARBA00022824"/>
    </source>
</evidence>
<feature type="non-terminal residue" evidence="16">
    <location>
        <position position="1"/>
    </location>
</feature>
<keyword evidence="6" id="KW-0328">Glycosyltransferase</keyword>
<comment type="pathway">
    <text evidence="2">Protein modification; protein glycosylation.</text>
</comment>
<feature type="transmembrane region" description="Helical" evidence="15">
    <location>
        <begin position="29"/>
        <end position="50"/>
    </location>
</feature>
<organism evidence="16 17">
    <name type="scientific">Macrostomum lignano</name>
    <dbReference type="NCBI Taxonomy" id="282301"/>
    <lineage>
        <taxon>Eukaryota</taxon>
        <taxon>Metazoa</taxon>
        <taxon>Spiralia</taxon>
        <taxon>Lophotrochozoa</taxon>
        <taxon>Platyhelminthes</taxon>
        <taxon>Rhabditophora</taxon>
        <taxon>Macrostomorpha</taxon>
        <taxon>Macrostomida</taxon>
        <taxon>Macrostomidae</taxon>
        <taxon>Macrostomum</taxon>
    </lineage>
</organism>
<evidence type="ECO:0000256" key="3">
    <source>
        <dbReference type="ARBA" id="ARBA00010600"/>
    </source>
</evidence>
<keyword evidence="8 15" id="KW-0812">Transmembrane</keyword>
<keyword evidence="9" id="KW-0256">Endoplasmic reticulum</keyword>
<evidence type="ECO:0000256" key="11">
    <source>
        <dbReference type="ARBA" id="ARBA00023136"/>
    </source>
</evidence>
<feature type="transmembrane region" description="Helical" evidence="15">
    <location>
        <begin position="323"/>
        <end position="344"/>
    </location>
</feature>
<accession>A0A267DWR5</accession>
<evidence type="ECO:0000256" key="8">
    <source>
        <dbReference type="ARBA" id="ARBA00022692"/>
    </source>
</evidence>
<dbReference type="GO" id="GO:0006488">
    <property type="term" value="P:dolichol-linked oligosaccharide biosynthetic process"/>
    <property type="evidence" value="ECO:0007669"/>
    <property type="project" value="InterPro"/>
</dbReference>
<feature type="transmembrane region" description="Helical" evidence="15">
    <location>
        <begin position="474"/>
        <end position="493"/>
    </location>
</feature>
<evidence type="ECO:0000313" key="17">
    <source>
        <dbReference type="Proteomes" id="UP000215902"/>
    </source>
</evidence>
<dbReference type="Pfam" id="PF04922">
    <property type="entry name" value="DIE2_ALG10"/>
    <property type="match status" value="1"/>
</dbReference>
<feature type="transmembrane region" description="Helical" evidence="15">
    <location>
        <begin position="282"/>
        <end position="302"/>
    </location>
</feature>
<dbReference type="EMBL" id="NIVC01003151">
    <property type="protein sequence ID" value="PAA53009.1"/>
    <property type="molecule type" value="Genomic_DNA"/>
</dbReference>
<comment type="similarity">
    <text evidence="3">Belongs to the ALG10 glucosyltransferase family.</text>
</comment>
<keyword evidence="17" id="KW-1185">Reference proteome</keyword>
<evidence type="ECO:0000256" key="15">
    <source>
        <dbReference type="SAM" id="Phobius"/>
    </source>
</evidence>
<comment type="caution">
    <text evidence="16">The sequence shown here is derived from an EMBL/GenBank/DDBJ whole genome shotgun (WGS) entry which is preliminary data.</text>
</comment>
<feature type="transmembrane region" description="Helical" evidence="15">
    <location>
        <begin position="203"/>
        <end position="227"/>
    </location>
</feature>
<comment type="catalytic activity">
    <reaction evidence="13">
        <text>an alpha-D-Glc-(1-&gt;3)-alpha-D-Glc-(1-&gt;3)-alpha-D-Man-(1-&gt;2)-alpha-D-Man-(1-&gt;2)-alpha-D-Man-(1-&gt;3)-[alpha-D-Man-(1-&gt;2)-alpha-D-Man-(1-&gt;3)-[alpha-D-Man-(1-&gt;2)-alpha-D-Man-(1-&gt;6)]-alpha-D-Man-(1-&gt;6)]-beta-D-Man-(1-&gt;4)-beta-D-GlcNAc-(1-&gt;4)-alpha-D-GlcNAc-diphospho-di-trans,poly-cis-dolichol + a di-trans,poly-cis-dolichyl beta-D-glucosyl phosphate = a alpha-D-Glc-(1-&gt;2)-alpha-D-Glc-(1-&gt;3)-alpha-D-Glc-(1-&gt;3)-alpha-D-Man-(1-&gt;2)-alpha-D-Man-(1-&gt;2)-alpha-D-Man-(1-&gt;3)-[alpha-D-Man-(1-&gt;2)-alpha-D-Man-(1-&gt;3)-[alpha-D-Man-(1-&gt;2)-alpha-D-Man-(1-&gt;6)]-alpha-D-Man-(1-&gt;6)]-beta-D-Man-(1-&gt;4)-beta-D-GlcNAc-(1-&gt;4)-alpha-D-GlcNAc-diphospho-di-trans,poly-cis-dolichol + a di-trans,poly-cis-dolichyl phosphate + H(+)</text>
        <dbReference type="Rhea" id="RHEA:29543"/>
        <dbReference type="Rhea" id="RHEA-COMP:19498"/>
        <dbReference type="Rhea" id="RHEA-COMP:19502"/>
        <dbReference type="Rhea" id="RHEA-COMP:19512"/>
        <dbReference type="Rhea" id="RHEA-COMP:19522"/>
        <dbReference type="ChEBI" id="CHEBI:15378"/>
        <dbReference type="ChEBI" id="CHEBI:57525"/>
        <dbReference type="ChEBI" id="CHEBI:57683"/>
        <dbReference type="ChEBI" id="CHEBI:132522"/>
        <dbReference type="ChEBI" id="CHEBI:132523"/>
        <dbReference type="EC" id="2.4.1.256"/>
    </reaction>
    <physiologicalReaction direction="left-to-right" evidence="13">
        <dbReference type="Rhea" id="RHEA:29544"/>
    </physiologicalReaction>
</comment>
<comment type="subcellular location">
    <subcellularLocation>
        <location evidence="1">Endoplasmic reticulum membrane</location>
        <topology evidence="1">Multi-pass membrane protein</topology>
    </subcellularLocation>
</comment>
<evidence type="ECO:0000256" key="10">
    <source>
        <dbReference type="ARBA" id="ARBA00022989"/>
    </source>
</evidence>
<sequence>LKGAGLTTQDNTAMSGNSAAGNQPDRSHLMLLAELLVFSIGLSGCLIMQVDRVQPSAYMDEIFHVPMAQKYCQGIYTEWDPKITTPPGLYAMSAAVLRLAGKLTGSSSTDTNSLCSVFFLRLTNLVYFLISFLSVYGILSSPRHYDVTGDSGALPEPRVRVLKSFSVSLLPVSFFFVSLFYTDQASTACLLAAYFMQLNEHRLLAGLLGCLAVACRQTNAVWLLFFLGMELDRAWENRLRGLAKRREEDEGSEAAAPPPSLWSEASAILGHPFQFFVTGCRVAFQSWPLVAVLVAFAVLVRLNGGVALGDRSAHEARLHSPQALYFLGFCVAMHPAAAARLVWAAARAPSAIKARWIRGMALPIVALSTLACLAVRYQTYEHPYLLADNRHLTFYIWQRVFQRHWLIRYLLIPAYTGSLIVYWQSVPRSCLFRLALLGCSALALVPASLIEPRYFIAPWLLWRLSAVRHDSRRWLLAEAAYFAAVNAAVYWLFLRRPFLWPGVPEEQRFVW</sequence>
<feature type="transmembrane region" description="Helical" evidence="15">
    <location>
        <begin position="356"/>
        <end position="375"/>
    </location>
</feature>
<dbReference type="GO" id="GO:0005789">
    <property type="term" value="C:endoplasmic reticulum membrane"/>
    <property type="evidence" value="ECO:0007669"/>
    <property type="project" value="UniProtKB-SubCell"/>
</dbReference>
<dbReference type="InterPro" id="IPR016900">
    <property type="entry name" value="Alg10"/>
</dbReference>
<evidence type="ECO:0000256" key="4">
    <source>
        <dbReference type="ARBA" id="ARBA00011967"/>
    </source>
</evidence>
<evidence type="ECO:0000256" key="13">
    <source>
        <dbReference type="ARBA" id="ARBA00048064"/>
    </source>
</evidence>
<evidence type="ECO:0000256" key="7">
    <source>
        <dbReference type="ARBA" id="ARBA00022679"/>
    </source>
</evidence>
<feature type="region of interest" description="Disordered" evidence="14">
    <location>
        <begin position="1"/>
        <end position="21"/>
    </location>
</feature>
<keyword evidence="11 15" id="KW-0472">Membrane</keyword>
<dbReference type="PANTHER" id="PTHR12989">
    <property type="entry name" value="ALPHA-1,2-GLUCOSYLTRANSFERASE ALG10"/>
    <property type="match status" value="1"/>
</dbReference>
<evidence type="ECO:0000256" key="14">
    <source>
        <dbReference type="SAM" id="MobiDB-lite"/>
    </source>
</evidence>
<evidence type="ECO:0000256" key="12">
    <source>
        <dbReference type="ARBA" id="ARBA00044727"/>
    </source>
</evidence>
<comment type="function">
    <text evidence="12">Dol-P-Glc:Glc(2)Man(9)GlcNAc(2)-PP-Dol alpha-1,2-glucosyltransferase that operates in the biosynthetic pathway of dolichol-linked oligosaccharides, the glycan precursors employed in protein asparagine (N)-glycosylation. The assembly of dolichol-linked oligosaccharides begins on the cytosolic side of the endoplasmic reticulum membrane and finishes in its lumen. The sequential addition of sugars to dolichol pyrophosphate produces dolichol-linked oligosaccharides containing fourteen sugars, including two GlcNAcs, nine mannoses and three glucoses. Once assembled, the oligosaccharide is transferred from the lipid to nascent proteins by oligosaccharyltransferases. In the lumen of the endoplasmic reticulum, adds the third and last glucose residue from dolichyl phosphate glucose (Dol-P-Glc) onto the lipid-linked oligosaccharide intermediate Glc(2)Man(9)GlcNAc(2)-PP-Dol to produce Glc(3)Man(9)GlcNAc(2)-PP-Dol.</text>
</comment>
<name>A0A267DWR5_9PLAT</name>
<dbReference type="OrthoDB" id="4769at2759"/>
<dbReference type="AlphaFoldDB" id="A0A267DWR5"/>
<dbReference type="EC" id="2.4.1.256" evidence="4"/>
<dbReference type="PIRSF" id="PIRSF028810">
    <property type="entry name" value="Alpha1_2_glucosyltferase_Alg10"/>
    <property type="match status" value="1"/>
</dbReference>
<evidence type="ECO:0000313" key="16">
    <source>
        <dbReference type="EMBL" id="PAA53009.1"/>
    </source>
</evidence>
<dbReference type="Proteomes" id="UP000215902">
    <property type="component" value="Unassembled WGS sequence"/>
</dbReference>
<feature type="transmembrane region" description="Helical" evidence="15">
    <location>
        <begin position="405"/>
        <end position="423"/>
    </location>
</feature>
<proteinExistence type="inferred from homology"/>
<gene>
    <name evidence="16" type="ORF">BOX15_Mlig013609g1</name>
</gene>
<dbReference type="GO" id="GO:0106073">
    <property type="term" value="F:dolichyl pyrophosphate Glc2Man9GlcNAc2 alpha-1,2-glucosyltransferase activity"/>
    <property type="evidence" value="ECO:0007669"/>
    <property type="project" value="UniProtKB-EC"/>
</dbReference>
<protein>
    <recommendedName>
        <fullName evidence="5">Dol-P-Glc:Glc(2)Man(9)GlcNAc(2)-PP-Dol alpha-1,2-glucosyltransferase</fullName>
        <ecNumber evidence="4">2.4.1.256</ecNumber>
    </recommendedName>
</protein>
<evidence type="ECO:0000256" key="6">
    <source>
        <dbReference type="ARBA" id="ARBA00022676"/>
    </source>
</evidence>
<feature type="transmembrane region" description="Helical" evidence="15">
    <location>
        <begin position="435"/>
        <end position="462"/>
    </location>
</feature>
<keyword evidence="10 15" id="KW-1133">Transmembrane helix</keyword>
<keyword evidence="7" id="KW-0808">Transferase</keyword>